<keyword evidence="4" id="KW-0479">Metal-binding</keyword>
<comment type="cofactor">
    <cofactor evidence="4">
        <name>Mg(2+)</name>
        <dbReference type="ChEBI" id="CHEBI:18420"/>
    </cofactor>
</comment>
<reference evidence="5 6" key="1">
    <citation type="submission" date="2024-03" db="EMBL/GenBank/DDBJ databases">
        <title>High-quality draft genome sequencing of Tistrella sp. BH-R2-4.</title>
        <authorList>
            <person name="Dong C."/>
        </authorList>
    </citation>
    <scope>NUCLEOTIDE SEQUENCE [LARGE SCALE GENOMIC DNA]</scope>
    <source>
        <strain evidence="5 6">BH-R2-4</strain>
    </source>
</reference>
<keyword evidence="6" id="KW-1185">Reference proteome</keyword>
<dbReference type="Pfam" id="PF01812">
    <property type="entry name" value="5-FTHF_cyc-lig"/>
    <property type="match status" value="1"/>
</dbReference>
<proteinExistence type="inferred from homology"/>
<sequence length="235" mass="24707">MRSHDLTQPIAPDPDAALAVLKGAMRRELRRVRREASAARGFEAADALAAQADILADALADIVPARSQSARSQSARSQSARPQSARPRIVAGYVAAGGEIDVLPLMRALAGRLDAAMALPVVNAPDTPLDFRAWRPDVALAIGAFGIPIPAAGPTVMPDLLLMPLVAVDRGGHRLGQGGGFYDRTIARAEAAGLPPVTVGVAFAEQVVDAVPRGLFDRPLDLVLTDRGLMRPDRP</sequence>
<evidence type="ECO:0000313" key="6">
    <source>
        <dbReference type="Proteomes" id="UP001413721"/>
    </source>
</evidence>
<evidence type="ECO:0000256" key="3">
    <source>
        <dbReference type="ARBA" id="ARBA00022840"/>
    </source>
</evidence>
<comment type="caution">
    <text evidence="5">The sequence shown here is derived from an EMBL/GenBank/DDBJ whole genome shotgun (WGS) entry which is preliminary data.</text>
</comment>
<dbReference type="NCBIfam" id="TIGR02727">
    <property type="entry name" value="MTHFS_bact"/>
    <property type="match status" value="1"/>
</dbReference>
<dbReference type="InterPro" id="IPR002698">
    <property type="entry name" value="FTHF_cligase"/>
</dbReference>
<evidence type="ECO:0000313" key="5">
    <source>
        <dbReference type="EMBL" id="MEN2988712.1"/>
    </source>
</evidence>
<dbReference type="InterPro" id="IPR024185">
    <property type="entry name" value="FTHF_cligase-like_sf"/>
</dbReference>
<comment type="similarity">
    <text evidence="1 4">Belongs to the 5-formyltetrahydrofolate cyclo-ligase family.</text>
</comment>
<dbReference type="SUPFAM" id="SSF100950">
    <property type="entry name" value="NagB/RpiA/CoA transferase-like"/>
    <property type="match status" value="1"/>
</dbReference>
<dbReference type="EMBL" id="JBBKTW010000003">
    <property type="protein sequence ID" value="MEN2988712.1"/>
    <property type="molecule type" value="Genomic_DNA"/>
</dbReference>
<dbReference type="PANTHER" id="PTHR23407:SF1">
    <property type="entry name" value="5-FORMYLTETRAHYDROFOLATE CYCLO-LIGASE"/>
    <property type="match status" value="1"/>
</dbReference>
<organism evidence="5 6">
    <name type="scientific">Tistrella arctica</name>
    <dbReference type="NCBI Taxonomy" id="3133430"/>
    <lineage>
        <taxon>Bacteria</taxon>
        <taxon>Pseudomonadati</taxon>
        <taxon>Pseudomonadota</taxon>
        <taxon>Alphaproteobacteria</taxon>
        <taxon>Geminicoccales</taxon>
        <taxon>Geminicoccaceae</taxon>
        <taxon>Tistrella</taxon>
    </lineage>
</organism>
<dbReference type="EC" id="6.3.3.2" evidence="4"/>
<evidence type="ECO:0000256" key="1">
    <source>
        <dbReference type="ARBA" id="ARBA00010638"/>
    </source>
</evidence>
<dbReference type="InterPro" id="IPR037171">
    <property type="entry name" value="NagB/RpiA_transferase-like"/>
</dbReference>
<keyword evidence="5" id="KW-0436">Ligase</keyword>
<dbReference type="Proteomes" id="UP001413721">
    <property type="component" value="Unassembled WGS sequence"/>
</dbReference>
<dbReference type="Gene3D" id="3.40.50.10420">
    <property type="entry name" value="NagB/RpiA/CoA transferase-like"/>
    <property type="match status" value="1"/>
</dbReference>
<comment type="catalytic activity">
    <reaction evidence="4">
        <text>(6S)-5-formyl-5,6,7,8-tetrahydrofolate + ATP = (6R)-5,10-methenyltetrahydrofolate + ADP + phosphate</text>
        <dbReference type="Rhea" id="RHEA:10488"/>
        <dbReference type="ChEBI" id="CHEBI:30616"/>
        <dbReference type="ChEBI" id="CHEBI:43474"/>
        <dbReference type="ChEBI" id="CHEBI:57455"/>
        <dbReference type="ChEBI" id="CHEBI:57457"/>
        <dbReference type="ChEBI" id="CHEBI:456216"/>
        <dbReference type="EC" id="6.3.3.2"/>
    </reaction>
</comment>
<name>A0ABU9YIZ7_9PROT</name>
<keyword evidence="2 4" id="KW-0547">Nucleotide-binding</keyword>
<keyword evidence="4" id="KW-0460">Magnesium</keyword>
<dbReference type="RefSeq" id="WP_345937273.1">
    <property type="nucleotide sequence ID" value="NZ_JBBKTW010000003.1"/>
</dbReference>
<evidence type="ECO:0000256" key="2">
    <source>
        <dbReference type="ARBA" id="ARBA00022741"/>
    </source>
</evidence>
<keyword evidence="3 4" id="KW-0067">ATP-binding</keyword>
<protein>
    <recommendedName>
        <fullName evidence="4">5-formyltetrahydrofolate cyclo-ligase</fullName>
        <ecNumber evidence="4">6.3.3.2</ecNumber>
    </recommendedName>
</protein>
<dbReference type="PANTHER" id="PTHR23407">
    <property type="entry name" value="ATPASE INHIBITOR/5-FORMYLTETRAHYDROFOLATE CYCLO-LIGASE"/>
    <property type="match status" value="1"/>
</dbReference>
<gene>
    <name evidence="5" type="ORF">WG926_10395</name>
</gene>
<evidence type="ECO:0000256" key="4">
    <source>
        <dbReference type="RuleBase" id="RU361279"/>
    </source>
</evidence>
<accession>A0ABU9YIZ7</accession>
<dbReference type="GO" id="GO:0030272">
    <property type="term" value="F:5-formyltetrahydrofolate cyclo-ligase activity"/>
    <property type="evidence" value="ECO:0007669"/>
    <property type="project" value="UniProtKB-EC"/>
</dbReference>